<accession>A0A9D5HWI8</accession>
<dbReference type="Proteomes" id="UP001067231">
    <property type="component" value="Unassembled WGS sequence"/>
</dbReference>
<evidence type="ECO:0000256" key="3">
    <source>
        <dbReference type="ARBA" id="ARBA00022574"/>
    </source>
</evidence>
<comment type="subcellular location">
    <subcellularLocation>
        <location evidence="1">Nucleus</location>
        <location evidence="1">Nucleolus</location>
    </subcellularLocation>
</comment>
<dbReference type="Pfam" id="PF00400">
    <property type="entry name" value="WD40"/>
    <property type="match status" value="2"/>
</dbReference>
<gene>
    <name evidence="7" type="ORF">OJ253_3029</name>
</gene>
<proteinExistence type="predicted"/>
<dbReference type="AlphaFoldDB" id="A0A9D5HWI8"/>
<dbReference type="InterPro" id="IPR001680">
    <property type="entry name" value="WD40_rpt"/>
</dbReference>
<sequence>MGDYIPIEIESKKRALYSKLLSNSRYVYVNGGNEDEAIKNVEFTTFCGEKSLLITTGSKVKIVSPTKKSQEFLNSPSFNSKNLITSSSLRKDGRLCGVSLESNECVVLDTETMNTVRRFKKSDEPFSSISFSLDKSKIISGTFTGKISILEVSTGDTILILPAHNDVIRYILPLKDGIFKDDDHSTDITSVTNTYFASCSYDTNIKIWRLSELRDGDNKNGNKNNYKITAIMTLKHSSPVECADLISENKLASCGGTSIKVWDLNENECIHNITNFGRTITTISSNDDMFVVGCLDHNVCIYDSKTYEFIRSFNFNKGVSKVAISNCSSYIAIALDDGNWTIRRRVALDVENEITGTDGRIKSISKGYRAGTIRYYNRGRGSSPGASDIEIKSSKKRQTKLDKLLRSYSYKKALETTLEMSWHHFISLMRQLSSRGALHLIARENEYNKNIKLLKYIGKNMGKCAPHQFILISELIEHILHENDIPKLLNQSKSIENKNEIIECIKKISQKVSLESKQHVLLREFKSAAEIIIQYCKKCLVN</sequence>
<evidence type="ECO:0000256" key="5">
    <source>
        <dbReference type="ARBA" id="ARBA00023242"/>
    </source>
</evidence>
<keyword evidence="3" id="KW-0853">WD repeat</keyword>
<dbReference type="Pfam" id="PF09384">
    <property type="entry name" value="UTP15_C"/>
    <property type="match status" value="1"/>
</dbReference>
<evidence type="ECO:0000313" key="7">
    <source>
        <dbReference type="EMBL" id="KAJ1605740.1"/>
    </source>
</evidence>
<evidence type="ECO:0000256" key="1">
    <source>
        <dbReference type="ARBA" id="ARBA00004604"/>
    </source>
</evidence>
<organism evidence="7">
    <name type="scientific">Cryptosporidium canis</name>
    <dbReference type="NCBI Taxonomy" id="195482"/>
    <lineage>
        <taxon>Eukaryota</taxon>
        <taxon>Sar</taxon>
        <taxon>Alveolata</taxon>
        <taxon>Apicomplexa</taxon>
        <taxon>Conoidasida</taxon>
        <taxon>Coccidia</taxon>
        <taxon>Eucoccidiorida</taxon>
        <taxon>Eimeriorina</taxon>
        <taxon>Cryptosporidiidae</taxon>
        <taxon>Cryptosporidium</taxon>
    </lineage>
</organism>
<comment type="caution">
    <text evidence="7">The sequence shown here is derived from an EMBL/GenBank/DDBJ whole genome shotgun (WGS) entry which is preliminary data.</text>
</comment>
<dbReference type="GO" id="GO:0006364">
    <property type="term" value="P:rRNA processing"/>
    <property type="evidence" value="ECO:0007669"/>
    <property type="project" value="UniProtKB-KW"/>
</dbReference>
<dbReference type="SUPFAM" id="SSF50978">
    <property type="entry name" value="WD40 repeat-like"/>
    <property type="match status" value="1"/>
</dbReference>
<dbReference type="SMART" id="SM00320">
    <property type="entry name" value="WD40"/>
    <property type="match status" value="5"/>
</dbReference>
<dbReference type="InterPro" id="IPR015943">
    <property type="entry name" value="WD40/YVTN_repeat-like_dom_sf"/>
</dbReference>
<dbReference type="PANTHER" id="PTHR19924">
    <property type="entry name" value="UTP15 U3 SMALL NUCLEOLAR RNA-ASSOCIATED PROTEIN 15 FAMILY MEMBER"/>
    <property type="match status" value="1"/>
</dbReference>
<keyword evidence="2" id="KW-0698">rRNA processing</keyword>
<dbReference type="GO" id="GO:0005730">
    <property type="term" value="C:nucleolus"/>
    <property type="evidence" value="ECO:0007669"/>
    <property type="project" value="UniProtKB-SubCell"/>
</dbReference>
<dbReference type="InterPro" id="IPR036322">
    <property type="entry name" value="WD40_repeat_dom_sf"/>
</dbReference>
<evidence type="ECO:0000256" key="2">
    <source>
        <dbReference type="ARBA" id="ARBA00022552"/>
    </source>
</evidence>
<reference evidence="7" key="1">
    <citation type="submission" date="2022-10" db="EMBL/GenBank/DDBJ databases">
        <title>Adaptive evolution leads to modifications in subtelomeric GC content in a zoonotic Cryptosporidium species.</title>
        <authorList>
            <person name="Li J."/>
            <person name="Feng Y."/>
            <person name="Xiao L."/>
        </authorList>
    </citation>
    <scope>NUCLEOTIDE SEQUENCE</scope>
    <source>
        <strain evidence="7">33844</strain>
    </source>
</reference>
<dbReference type="Gene3D" id="2.130.10.10">
    <property type="entry name" value="YVTN repeat-like/Quinoprotein amine dehydrogenase"/>
    <property type="match status" value="2"/>
</dbReference>
<keyword evidence="5" id="KW-0539">Nucleus</keyword>
<name>A0A9D5HWI8_9CRYT</name>
<dbReference type="GO" id="GO:0045943">
    <property type="term" value="P:positive regulation of transcription by RNA polymerase I"/>
    <property type="evidence" value="ECO:0007669"/>
    <property type="project" value="TreeGrafter"/>
</dbReference>
<dbReference type="EMBL" id="JAPCXC010000090">
    <property type="protein sequence ID" value="KAJ1605740.1"/>
    <property type="molecule type" value="Genomic_DNA"/>
</dbReference>
<dbReference type="InterPro" id="IPR018983">
    <property type="entry name" value="U3_snoRNA-assocProt_15_C"/>
</dbReference>
<dbReference type="OrthoDB" id="431715at2759"/>
<evidence type="ECO:0000259" key="6">
    <source>
        <dbReference type="Pfam" id="PF09384"/>
    </source>
</evidence>
<feature type="domain" description="U3 small nucleolar RNA-associated protein 15 C-terminal" evidence="6">
    <location>
        <begin position="388"/>
        <end position="529"/>
    </location>
</feature>
<dbReference type="PANTHER" id="PTHR19924:SF26">
    <property type="entry name" value="U3 SMALL NUCLEOLAR RNA-ASSOCIATED PROTEIN 15 HOMOLOG"/>
    <property type="match status" value="1"/>
</dbReference>
<keyword evidence="4" id="KW-0677">Repeat</keyword>
<evidence type="ECO:0000256" key="4">
    <source>
        <dbReference type="ARBA" id="ARBA00022737"/>
    </source>
</evidence>
<protein>
    <submittedName>
        <fullName evidence="7">WD repeat protein</fullName>
    </submittedName>
</protein>